<dbReference type="Gene3D" id="3.30.40.10">
    <property type="entry name" value="Zinc/RING finger domain, C3HC4 (zinc finger)"/>
    <property type="match status" value="1"/>
</dbReference>
<proteinExistence type="predicted"/>
<dbReference type="InterPro" id="IPR001841">
    <property type="entry name" value="Znf_RING"/>
</dbReference>
<evidence type="ECO:0000256" key="3">
    <source>
        <dbReference type="ARBA" id="ARBA00022833"/>
    </source>
</evidence>
<evidence type="ECO:0000259" key="6">
    <source>
        <dbReference type="PROSITE" id="PS50089"/>
    </source>
</evidence>
<name>A0A2J6PSM7_9HELO</name>
<keyword evidence="2 4" id="KW-0863">Zinc-finger</keyword>
<keyword evidence="3" id="KW-0862">Zinc</keyword>
<dbReference type="Proteomes" id="UP000235672">
    <property type="component" value="Unassembled WGS sequence"/>
</dbReference>
<feature type="domain" description="RING-type" evidence="6">
    <location>
        <begin position="80"/>
        <end position="128"/>
    </location>
</feature>
<dbReference type="GO" id="GO:0008270">
    <property type="term" value="F:zinc ion binding"/>
    <property type="evidence" value="ECO:0007669"/>
    <property type="project" value="UniProtKB-KW"/>
</dbReference>
<evidence type="ECO:0000313" key="8">
    <source>
        <dbReference type="Proteomes" id="UP000235672"/>
    </source>
</evidence>
<protein>
    <recommendedName>
        <fullName evidence="6">RING-type domain-containing protein</fullName>
    </recommendedName>
</protein>
<dbReference type="Pfam" id="PF13445">
    <property type="entry name" value="zf-RING_UBOX"/>
    <property type="match status" value="1"/>
</dbReference>
<keyword evidence="1" id="KW-0479">Metal-binding</keyword>
<accession>A0A2J6PSM7</accession>
<dbReference type="InterPro" id="IPR027370">
    <property type="entry name" value="Znf-RING_euk"/>
</dbReference>
<dbReference type="AlphaFoldDB" id="A0A2J6PSM7"/>
<gene>
    <name evidence="7" type="ORF">NA56DRAFT_708255</name>
</gene>
<keyword evidence="8" id="KW-1185">Reference proteome</keyword>
<feature type="region of interest" description="Disordered" evidence="5">
    <location>
        <begin position="1"/>
        <end position="61"/>
    </location>
</feature>
<organism evidence="7 8">
    <name type="scientific">Hyaloscypha hepaticicola</name>
    <dbReference type="NCBI Taxonomy" id="2082293"/>
    <lineage>
        <taxon>Eukaryota</taxon>
        <taxon>Fungi</taxon>
        <taxon>Dikarya</taxon>
        <taxon>Ascomycota</taxon>
        <taxon>Pezizomycotina</taxon>
        <taxon>Leotiomycetes</taxon>
        <taxon>Helotiales</taxon>
        <taxon>Hyaloscyphaceae</taxon>
        <taxon>Hyaloscypha</taxon>
    </lineage>
</organism>
<dbReference type="EMBL" id="KZ613502">
    <property type="protein sequence ID" value="PMD17038.1"/>
    <property type="molecule type" value="Genomic_DNA"/>
</dbReference>
<dbReference type="InterPro" id="IPR013083">
    <property type="entry name" value="Znf_RING/FYVE/PHD"/>
</dbReference>
<sequence>MPSQQQQQQQQQQQSKQKRDPSASPSSSLATDESGRNYPKKKRAKSSNNKNDNDDQVPSCGCSNWHDQHEQERAETERECYICLEEFYNQKWEGIITACGHVFCAECWRYWVEWLQALWLEVRCPECRGHVESIDPW</sequence>
<dbReference type="OrthoDB" id="5330228at2759"/>
<evidence type="ECO:0000256" key="4">
    <source>
        <dbReference type="PROSITE-ProRule" id="PRU00175"/>
    </source>
</evidence>
<dbReference type="SMART" id="SM00184">
    <property type="entry name" value="RING"/>
    <property type="match status" value="1"/>
</dbReference>
<reference evidence="7 8" key="1">
    <citation type="submission" date="2016-05" db="EMBL/GenBank/DDBJ databases">
        <title>A degradative enzymes factory behind the ericoid mycorrhizal symbiosis.</title>
        <authorList>
            <consortium name="DOE Joint Genome Institute"/>
            <person name="Martino E."/>
            <person name="Morin E."/>
            <person name="Grelet G."/>
            <person name="Kuo A."/>
            <person name="Kohler A."/>
            <person name="Daghino S."/>
            <person name="Barry K."/>
            <person name="Choi C."/>
            <person name="Cichocki N."/>
            <person name="Clum A."/>
            <person name="Copeland A."/>
            <person name="Hainaut M."/>
            <person name="Haridas S."/>
            <person name="Labutti K."/>
            <person name="Lindquist E."/>
            <person name="Lipzen A."/>
            <person name="Khouja H.-R."/>
            <person name="Murat C."/>
            <person name="Ohm R."/>
            <person name="Olson A."/>
            <person name="Spatafora J."/>
            <person name="Veneault-Fourrey C."/>
            <person name="Henrissat B."/>
            <person name="Grigoriev I."/>
            <person name="Martin F."/>
            <person name="Perotto S."/>
        </authorList>
    </citation>
    <scope>NUCLEOTIDE SEQUENCE [LARGE SCALE GENOMIC DNA]</scope>
    <source>
        <strain evidence="7 8">UAMH 7357</strain>
    </source>
</reference>
<dbReference type="PROSITE" id="PS50089">
    <property type="entry name" value="ZF_RING_2"/>
    <property type="match status" value="1"/>
</dbReference>
<evidence type="ECO:0000256" key="5">
    <source>
        <dbReference type="SAM" id="MobiDB-lite"/>
    </source>
</evidence>
<evidence type="ECO:0000313" key="7">
    <source>
        <dbReference type="EMBL" id="PMD17038.1"/>
    </source>
</evidence>
<evidence type="ECO:0000256" key="1">
    <source>
        <dbReference type="ARBA" id="ARBA00022723"/>
    </source>
</evidence>
<feature type="compositionally biased region" description="Low complexity" evidence="5">
    <location>
        <begin position="1"/>
        <end position="15"/>
    </location>
</feature>
<evidence type="ECO:0000256" key="2">
    <source>
        <dbReference type="ARBA" id="ARBA00022771"/>
    </source>
</evidence>
<dbReference type="SUPFAM" id="SSF57850">
    <property type="entry name" value="RING/U-box"/>
    <property type="match status" value="1"/>
</dbReference>